<sequence length="51" mass="5256">MTAMDPLPRRANIARHTSRANIATAAGAPRTSPPSRRGALMSCTSTTSSTG</sequence>
<organism evidence="2 3">
    <name type="scientific">Sorangium cellulosum</name>
    <name type="common">Polyangium cellulosum</name>
    <dbReference type="NCBI Taxonomy" id="56"/>
    <lineage>
        <taxon>Bacteria</taxon>
        <taxon>Pseudomonadati</taxon>
        <taxon>Myxococcota</taxon>
        <taxon>Polyangia</taxon>
        <taxon>Polyangiales</taxon>
        <taxon>Polyangiaceae</taxon>
        <taxon>Sorangium</taxon>
    </lineage>
</organism>
<gene>
    <name evidence="2" type="ORF">SOCEGT47_080100</name>
</gene>
<evidence type="ECO:0000256" key="1">
    <source>
        <dbReference type="SAM" id="MobiDB-lite"/>
    </source>
</evidence>
<dbReference type="AlphaFoldDB" id="A0A4P2QDD7"/>
<name>A0A4P2QDD7_SORCE</name>
<dbReference type="EMBL" id="CP012670">
    <property type="protein sequence ID" value="AUX27421.1"/>
    <property type="molecule type" value="Genomic_DNA"/>
</dbReference>
<feature type="compositionally biased region" description="Polar residues" evidence="1">
    <location>
        <begin position="42"/>
        <end position="51"/>
    </location>
</feature>
<proteinExistence type="predicted"/>
<evidence type="ECO:0000313" key="3">
    <source>
        <dbReference type="Proteomes" id="UP000295781"/>
    </source>
</evidence>
<evidence type="ECO:0000313" key="2">
    <source>
        <dbReference type="EMBL" id="AUX27421.1"/>
    </source>
</evidence>
<accession>A0A4P2QDD7</accession>
<reference evidence="2 3" key="1">
    <citation type="submission" date="2015-09" db="EMBL/GenBank/DDBJ databases">
        <title>Sorangium comparison.</title>
        <authorList>
            <person name="Zaburannyi N."/>
            <person name="Bunk B."/>
            <person name="Overmann J."/>
            <person name="Mueller R."/>
        </authorList>
    </citation>
    <scope>NUCLEOTIDE SEQUENCE [LARGE SCALE GENOMIC DNA]</scope>
    <source>
        <strain evidence="2 3">So ceGT47</strain>
    </source>
</reference>
<protein>
    <submittedName>
        <fullName evidence="2">Uncharacterized protein</fullName>
    </submittedName>
</protein>
<feature type="region of interest" description="Disordered" evidence="1">
    <location>
        <begin position="1"/>
        <end position="51"/>
    </location>
</feature>
<dbReference type="Proteomes" id="UP000295781">
    <property type="component" value="Chromosome"/>
</dbReference>